<dbReference type="EMBL" id="MU006097">
    <property type="protein sequence ID" value="KAF2838378.1"/>
    <property type="molecule type" value="Genomic_DNA"/>
</dbReference>
<feature type="region of interest" description="Disordered" evidence="1">
    <location>
        <begin position="35"/>
        <end position="63"/>
    </location>
</feature>
<feature type="region of interest" description="Disordered" evidence="1">
    <location>
        <begin position="148"/>
        <end position="227"/>
    </location>
</feature>
<reference evidence="2" key="1">
    <citation type="journal article" date="2020" name="Stud. Mycol.">
        <title>101 Dothideomycetes genomes: a test case for predicting lifestyles and emergence of pathogens.</title>
        <authorList>
            <person name="Haridas S."/>
            <person name="Albert R."/>
            <person name="Binder M."/>
            <person name="Bloem J."/>
            <person name="Labutti K."/>
            <person name="Salamov A."/>
            <person name="Andreopoulos B."/>
            <person name="Baker S."/>
            <person name="Barry K."/>
            <person name="Bills G."/>
            <person name="Bluhm B."/>
            <person name="Cannon C."/>
            <person name="Castanera R."/>
            <person name="Culley D."/>
            <person name="Daum C."/>
            <person name="Ezra D."/>
            <person name="Gonzalez J."/>
            <person name="Henrissat B."/>
            <person name="Kuo A."/>
            <person name="Liang C."/>
            <person name="Lipzen A."/>
            <person name="Lutzoni F."/>
            <person name="Magnuson J."/>
            <person name="Mondo S."/>
            <person name="Nolan M."/>
            <person name="Ohm R."/>
            <person name="Pangilinan J."/>
            <person name="Park H.-J."/>
            <person name="Ramirez L."/>
            <person name="Alfaro M."/>
            <person name="Sun H."/>
            <person name="Tritt A."/>
            <person name="Yoshinaga Y."/>
            <person name="Zwiers L.-H."/>
            <person name="Turgeon B."/>
            <person name="Goodwin S."/>
            <person name="Spatafora J."/>
            <person name="Crous P."/>
            <person name="Grigoriev I."/>
        </authorList>
    </citation>
    <scope>NUCLEOTIDE SEQUENCE</scope>
    <source>
        <strain evidence="2">CBS 101060</strain>
    </source>
</reference>
<evidence type="ECO:0000256" key="1">
    <source>
        <dbReference type="SAM" id="MobiDB-lite"/>
    </source>
</evidence>
<keyword evidence="3" id="KW-1185">Reference proteome</keyword>
<evidence type="ECO:0000313" key="3">
    <source>
        <dbReference type="Proteomes" id="UP000799429"/>
    </source>
</evidence>
<sequence length="361" mass="40543">MAADLFPQSFVFEMSEPMLDDEELERILTQHLHEKTSFNETDKALEEDSHVPSTTESSALIPYDGISTDPSCCPVTRTESLPDEVPAFNPSQGFENLVRRPSTAVPVMSTEPLFTELTLAGSTDDILLPITPTLFSYEYNPGSPLLGNIDRNLYSPPPPPPPPPFHDQFSRRRSRSEPPGEITFHRNGSYIGQKAASRQAFPLPAREPRGYRRQPYTASPRTPISKRPTKWNRKVETWMGPTSRPRSAAPSPCTVLGELASPFSTPLMSHREVNEVTPMENVMEAPPQQLMQERLASHKEASAVLGMYLERVTRDLDAVKHYLNKGFGFTEGPMGEVERYVTSSIIPQRYRCGCNYPYRSL</sequence>
<dbReference type="Proteomes" id="UP000799429">
    <property type="component" value="Unassembled WGS sequence"/>
</dbReference>
<gene>
    <name evidence="2" type="ORF">M501DRAFT_874111</name>
</gene>
<feature type="compositionally biased region" description="Basic and acidic residues" evidence="1">
    <location>
        <begin position="35"/>
        <end position="50"/>
    </location>
</feature>
<name>A0A9P4VP36_9PEZI</name>
<proteinExistence type="predicted"/>
<evidence type="ECO:0000313" key="2">
    <source>
        <dbReference type="EMBL" id="KAF2838378.1"/>
    </source>
</evidence>
<comment type="caution">
    <text evidence="2">The sequence shown here is derived from an EMBL/GenBank/DDBJ whole genome shotgun (WGS) entry which is preliminary data.</text>
</comment>
<protein>
    <submittedName>
        <fullName evidence="2">Uncharacterized protein</fullName>
    </submittedName>
</protein>
<dbReference type="AlphaFoldDB" id="A0A9P4VP36"/>
<organism evidence="2 3">
    <name type="scientific">Patellaria atrata CBS 101060</name>
    <dbReference type="NCBI Taxonomy" id="1346257"/>
    <lineage>
        <taxon>Eukaryota</taxon>
        <taxon>Fungi</taxon>
        <taxon>Dikarya</taxon>
        <taxon>Ascomycota</taxon>
        <taxon>Pezizomycotina</taxon>
        <taxon>Dothideomycetes</taxon>
        <taxon>Dothideomycetes incertae sedis</taxon>
        <taxon>Patellariales</taxon>
        <taxon>Patellariaceae</taxon>
        <taxon>Patellaria</taxon>
    </lineage>
</organism>
<accession>A0A9P4VP36</accession>
<feature type="compositionally biased region" description="Pro residues" evidence="1">
    <location>
        <begin position="155"/>
        <end position="165"/>
    </location>
</feature>